<feature type="region of interest" description="Disordered" evidence="1">
    <location>
        <begin position="140"/>
        <end position="274"/>
    </location>
</feature>
<evidence type="ECO:0000259" key="3">
    <source>
        <dbReference type="PROSITE" id="PS51724"/>
    </source>
</evidence>
<feature type="compositionally biased region" description="Basic and acidic residues" evidence="1">
    <location>
        <begin position="35"/>
        <end position="50"/>
    </location>
</feature>
<dbReference type="GO" id="GO:0042834">
    <property type="term" value="F:peptidoglycan binding"/>
    <property type="evidence" value="ECO:0007669"/>
    <property type="project" value="InterPro"/>
</dbReference>
<dbReference type="InterPro" id="IPR036680">
    <property type="entry name" value="SPOR-like_sf"/>
</dbReference>
<feature type="compositionally biased region" description="Basic and acidic residues" evidence="1">
    <location>
        <begin position="125"/>
        <end position="135"/>
    </location>
</feature>
<keyword evidence="2" id="KW-0472">Membrane</keyword>
<evidence type="ECO:0000313" key="4">
    <source>
        <dbReference type="EMBL" id="AEH62298.1"/>
    </source>
</evidence>
<dbReference type="HOGENOM" id="CLU_062634_0_0_5"/>
<dbReference type="Proteomes" id="UP000001494">
    <property type="component" value="Chromosome"/>
</dbReference>
<sequence>MDDKDQEHDAMNSHGRPQENNTYNRTFGRSNAHGSSRDDTSDFYDHHSADADDGDEDDSLPWLEPVEDDDNGHGGNIFQIVIVALVALLTLALLGIGLYWWFHRPPAVSGNASVITAEPGPYKTKPREPGGMKIEGEGESAYAASEGRDINSSIDTSVQPEQPMTIAPKQAEQPITPPPPASAPVTKTRPDVVENEPEMSDMTGDTRHSTATHPAAPRPAAPVKHEKEVKPAEHPVKAAEREKPPVAVVKPATKVEKPEAEHPAEVAKPKSREDSVAGVMSSLHKDAHPADEAKKAPAGAGVIQLGAFGSEAKANEVWSHLTQRYSWIKPLPHQIISVKIGEKTFYRLRATAGGQANSFCSQLQAAGETCAHIGK</sequence>
<reference evidence="4 5" key="1">
    <citation type="journal article" date="2011" name="J. Bacteriol.">
        <title>Genome sequence of the ethanol-producing Zymomonas mobilis subsp. mobilis lectotype strain ATCC 10988.</title>
        <authorList>
            <person name="Pappas K.M."/>
            <person name="Kouvelis V.N."/>
            <person name="Saunders E."/>
            <person name="Brettin T.S."/>
            <person name="Bruce D."/>
            <person name="Detter C."/>
            <person name="Balakireva M."/>
            <person name="Han C.S."/>
            <person name="Savvakis G."/>
            <person name="Kyrpides N.C."/>
            <person name="Typas M.A."/>
        </authorList>
    </citation>
    <scope>NUCLEOTIDE SEQUENCE [LARGE SCALE GENOMIC DNA]</scope>
    <source>
        <strain evidence="5">ATCC 10988 / DSM 424 / CCUG 17860 / LMG 404 / NCIMB 8938 / NRRL B-806 / ZM1</strain>
    </source>
</reference>
<feature type="domain" description="SPOR" evidence="3">
    <location>
        <begin position="295"/>
        <end position="375"/>
    </location>
</feature>
<organism evidence="4 5">
    <name type="scientific">Zymomonas mobilis subsp. mobilis (strain ATCC 10988 / DSM 424 / LMG 404 / NCIMB 8938 / NRRL B-806 / ZM1)</name>
    <dbReference type="NCBI Taxonomy" id="555217"/>
    <lineage>
        <taxon>Bacteria</taxon>
        <taxon>Pseudomonadati</taxon>
        <taxon>Pseudomonadota</taxon>
        <taxon>Alphaproteobacteria</taxon>
        <taxon>Sphingomonadales</taxon>
        <taxon>Zymomonadaceae</taxon>
        <taxon>Zymomonas</taxon>
    </lineage>
</organism>
<keyword evidence="2" id="KW-1133">Transmembrane helix</keyword>
<dbReference type="eggNOG" id="COG3266">
    <property type="taxonomic scope" value="Bacteria"/>
</dbReference>
<keyword evidence="2" id="KW-0812">Transmembrane</keyword>
<evidence type="ECO:0000313" key="5">
    <source>
        <dbReference type="Proteomes" id="UP000001494"/>
    </source>
</evidence>
<feature type="region of interest" description="Disordered" evidence="1">
    <location>
        <begin position="116"/>
        <end position="135"/>
    </location>
</feature>
<dbReference type="OrthoDB" id="7390714at2"/>
<accession>A0A0H3G0U1</accession>
<dbReference type="KEGG" id="zmm:Zmob_0452"/>
<dbReference type="EMBL" id="CP002850">
    <property type="protein sequence ID" value="AEH62298.1"/>
    <property type="molecule type" value="Genomic_DNA"/>
</dbReference>
<dbReference type="AlphaFoldDB" id="A0A0H3G0U1"/>
<feature type="compositionally biased region" description="Acidic residues" evidence="1">
    <location>
        <begin position="51"/>
        <end position="68"/>
    </location>
</feature>
<evidence type="ECO:0000256" key="2">
    <source>
        <dbReference type="SAM" id="Phobius"/>
    </source>
</evidence>
<dbReference type="RefSeq" id="WP_014500523.1">
    <property type="nucleotide sequence ID" value="NC_017262.1"/>
</dbReference>
<feature type="compositionally biased region" description="Basic and acidic residues" evidence="1">
    <location>
        <begin position="223"/>
        <end position="244"/>
    </location>
</feature>
<dbReference type="PROSITE" id="PS51724">
    <property type="entry name" value="SPOR"/>
    <property type="match status" value="1"/>
</dbReference>
<feature type="compositionally biased region" description="Basic and acidic residues" evidence="1">
    <location>
        <begin position="253"/>
        <end position="274"/>
    </location>
</feature>
<feature type="compositionally biased region" description="Basic and acidic residues" evidence="1">
    <location>
        <begin position="1"/>
        <end position="11"/>
    </location>
</feature>
<feature type="compositionally biased region" description="Polar residues" evidence="1">
    <location>
        <begin position="150"/>
        <end position="162"/>
    </location>
</feature>
<feature type="region of interest" description="Disordered" evidence="1">
    <location>
        <begin position="1"/>
        <end position="68"/>
    </location>
</feature>
<feature type="transmembrane region" description="Helical" evidence="2">
    <location>
        <begin position="77"/>
        <end position="102"/>
    </location>
</feature>
<name>A0A0H3G0U1_ZYMMA</name>
<proteinExistence type="predicted"/>
<evidence type="ECO:0000256" key="1">
    <source>
        <dbReference type="SAM" id="MobiDB-lite"/>
    </source>
</evidence>
<dbReference type="InterPro" id="IPR007730">
    <property type="entry name" value="SPOR-like_dom"/>
</dbReference>
<dbReference type="Pfam" id="PF05036">
    <property type="entry name" value="SPOR"/>
    <property type="match status" value="1"/>
</dbReference>
<dbReference type="Gene3D" id="3.30.70.1070">
    <property type="entry name" value="Sporulation related repeat"/>
    <property type="match status" value="1"/>
</dbReference>
<gene>
    <name evidence="4" type="ordered locus">Zmob_0452</name>
</gene>
<feature type="compositionally biased region" description="Polar residues" evidence="1">
    <location>
        <begin position="18"/>
        <end position="34"/>
    </location>
</feature>
<protein>
    <submittedName>
        <fullName evidence="4">Sporulation domain protein</fullName>
    </submittedName>
</protein>